<evidence type="ECO:0000256" key="1">
    <source>
        <dbReference type="ARBA" id="ARBA00002863"/>
    </source>
</evidence>
<dbReference type="InterPro" id="IPR045243">
    <property type="entry name" value="Rna14-like"/>
</dbReference>
<reference evidence="7" key="1">
    <citation type="submission" date="2023-08" db="EMBL/GenBank/DDBJ databases">
        <title>Black Yeasts Isolated from many extreme environments.</title>
        <authorList>
            <person name="Coleine C."/>
            <person name="Stajich J.E."/>
            <person name="Selbmann L."/>
        </authorList>
    </citation>
    <scope>NUCLEOTIDE SEQUENCE</scope>
    <source>
        <strain evidence="7">CCFEE 5401</strain>
    </source>
</reference>
<dbReference type="GO" id="GO:0003729">
    <property type="term" value="F:mRNA binding"/>
    <property type="evidence" value="ECO:0007669"/>
    <property type="project" value="TreeGrafter"/>
</dbReference>
<feature type="compositionally biased region" description="Low complexity" evidence="5">
    <location>
        <begin position="124"/>
        <end position="164"/>
    </location>
</feature>
<dbReference type="Pfam" id="PF05843">
    <property type="entry name" value="Suf"/>
    <property type="match status" value="1"/>
</dbReference>
<dbReference type="Proteomes" id="UP001310890">
    <property type="component" value="Unassembled WGS sequence"/>
</dbReference>
<proteinExistence type="predicted"/>
<feature type="region of interest" description="Disordered" evidence="5">
    <location>
        <begin position="622"/>
        <end position="663"/>
    </location>
</feature>
<dbReference type="SMART" id="SM00386">
    <property type="entry name" value="HAT"/>
    <property type="match status" value="5"/>
</dbReference>
<evidence type="ECO:0000259" key="6">
    <source>
        <dbReference type="Pfam" id="PF05843"/>
    </source>
</evidence>
<feature type="region of interest" description="Disordered" evidence="5">
    <location>
        <begin position="916"/>
        <end position="972"/>
    </location>
</feature>
<dbReference type="InterPro" id="IPR011990">
    <property type="entry name" value="TPR-like_helical_dom_sf"/>
</dbReference>
<evidence type="ECO:0000313" key="8">
    <source>
        <dbReference type="Proteomes" id="UP001310890"/>
    </source>
</evidence>
<keyword evidence="4" id="KW-0963">Cytoplasm</keyword>
<keyword evidence="3 4" id="KW-0539">Nucleus</keyword>
<feature type="region of interest" description="Disordered" evidence="5">
    <location>
        <begin position="1"/>
        <end position="172"/>
    </location>
</feature>
<dbReference type="InterPro" id="IPR008847">
    <property type="entry name" value="Suf"/>
</dbReference>
<protein>
    <recommendedName>
        <fullName evidence="4">mRNA 3'-end-processing protein RNA14</fullName>
    </recommendedName>
</protein>
<dbReference type="AlphaFoldDB" id="A0AAN7TKI2"/>
<organism evidence="7 8">
    <name type="scientific">Meristemomyces frigidus</name>
    <dbReference type="NCBI Taxonomy" id="1508187"/>
    <lineage>
        <taxon>Eukaryota</taxon>
        <taxon>Fungi</taxon>
        <taxon>Dikarya</taxon>
        <taxon>Ascomycota</taxon>
        <taxon>Pezizomycotina</taxon>
        <taxon>Dothideomycetes</taxon>
        <taxon>Dothideomycetidae</taxon>
        <taxon>Mycosphaerellales</taxon>
        <taxon>Teratosphaeriaceae</taxon>
        <taxon>Meristemomyces</taxon>
    </lineage>
</organism>
<dbReference type="PANTHER" id="PTHR19980:SF0">
    <property type="entry name" value="CLEAVAGE STIMULATION FACTOR SUBUNIT 3"/>
    <property type="match status" value="1"/>
</dbReference>
<dbReference type="GO" id="GO:0180010">
    <property type="term" value="P:co-transcriptional mRNA 3'-end processing, cleavage and polyadenylation pathway"/>
    <property type="evidence" value="ECO:0007669"/>
    <property type="project" value="UniProtKB-UniRule"/>
</dbReference>
<dbReference type="SUPFAM" id="SSF48452">
    <property type="entry name" value="TPR-like"/>
    <property type="match status" value="2"/>
</dbReference>
<comment type="subcellular location">
    <subcellularLocation>
        <location evidence="4">Nucleus</location>
    </subcellularLocation>
    <subcellularLocation>
        <location evidence="4">Cytoplasm</location>
    </subcellularLocation>
    <text evidence="4">Nucleus and/or cytoplasm.</text>
</comment>
<evidence type="ECO:0000256" key="5">
    <source>
        <dbReference type="SAM" id="MobiDB-lite"/>
    </source>
</evidence>
<evidence type="ECO:0000256" key="3">
    <source>
        <dbReference type="ARBA" id="ARBA00023242"/>
    </source>
</evidence>
<keyword evidence="4" id="KW-0507">mRNA processing</keyword>
<feature type="compositionally biased region" description="Low complexity" evidence="5">
    <location>
        <begin position="52"/>
        <end position="63"/>
    </location>
</feature>
<name>A0AAN7TKI2_9PEZI</name>
<feature type="compositionally biased region" description="Low complexity" evidence="5">
    <location>
        <begin position="197"/>
        <end position="216"/>
    </location>
</feature>
<feature type="compositionally biased region" description="Polar residues" evidence="5">
    <location>
        <begin position="18"/>
        <end position="28"/>
    </location>
</feature>
<feature type="domain" description="Suppressor of forked" evidence="6">
    <location>
        <begin position="225"/>
        <end position="861"/>
    </location>
</feature>
<feature type="region of interest" description="Disordered" evidence="5">
    <location>
        <begin position="700"/>
        <end position="719"/>
    </location>
</feature>
<keyword evidence="2" id="KW-0677">Repeat</keyword>
<evidence type="ECO:0000256" key="2">
    <source>
        <dbReference type="ARBA" id="ARBA00022737"/>
    </source>
</evidence>
<comment type="function">
    <text evidence="1 4">Component of the cleavage factor IA (CFIA) complex, which is involved in the endonucleolytic cleavage during polyadenylation-dependent pre-mRNA 3'-end formation.</text>
</comment>
<evidence type="ECO:0000256" key="4">
    <source>
        <dbReference type="RuleBase" id="RU369035"/>
    </source>
</evidence>
<feature type="compositionally biased region" description="Acidic residues" evidence="5">
    <location>
        <begin position="626"/>
        <end position="643"/>
    </location>
</feature>
<feature type="compositionally biased region" description="Polar residues" evidence="5">
    <location>
        <begin position="40"/>
        <end position="49"/>
    </location>
</feature>
<dbReference type="PANTHER" id="PTHR19980">
    <property type="entry name" value="RNA CLEAVAGE STIMULATION FACTOR"/>
    <property type="match status" value="1"/>
</dbReference>
<dbReference type="GO" id="GO:0005737">
    <property type="term" value="C:cytoplasm"/>
    <property type="evidence" value="ECO:0007669"/>
    <property type="project" value="UniProtKB-SubCell"/>
</dbReference>
<accession>A0AAN7TKI2</accession>
<feature type="region of interest" description="Disordered" evidence="5">
    <location>
        <begin position="189"/>
        <end position="216"/>
    </location>
</feature>
<dbReference type="GO" id="GO:0005634">
    <property type="term" value="C:nucleus"/>
    <property type="evidence" value="ECO:0007669"/>
    <property type="project" value="UniProtKB-SubCell"/>
</dbReference>
<dbReference type="Gene3D" id="1.25.40.1040">
    <property type="match status" value="2"/>
</dbReference>
<dbReference type="EMBL" id="JAVRRL010000018">
    <property type="protein sequence ID" value="KAK5114281.1"/>
    <property type="molecule type" value="Genomic_DNA"/>
</dbReference>
<comment type="caution">
    <text evidence="7">The sequence shown here is derived from an EMBL/GenBank/DDBJ whole genome shotgun (WGS) entry which is preliminary data.</text>
</comment>
<evidence type="ECO:0000313" key="7">
    <source>
        <dbReference type="EMBL" id="KAK5114281.1"/>
    </source>
</evidence>
<dbReference type="InterPro" id="IPR003107">
    <property type="entry name" value="HAT"/>
</dbReference>
<feature type="compositionally biased region" description="Acidic residues" evidence="5">
    <location>
        <begin position="79"/>
        <end position="88"/>
    </location>
</feature>
<sequence>MAAYDPSGVPDMSEDPTDTNTEPQSEAPTASDGGDDQSDYDPSSFTYANGDQRPTSQPRSQPPAEQQKPRTVGGFIVEDSSDDEEDADTNTNMGGGGHVTLASEPLQDSAAAPPQPLADSLNGSTSSASASAFPSVSVPPVSSSATNGDAAQQAFAPATALPTPSDVSAPIGDEGKVFGSAILPAAAATRTKAEGMPATPKPTTNGNTAPPAAPVPAVTQRLPHDKVGRLEDRIKEDPKADVAAWWELIQHYREKDQAENARRVFDRMLEVWPTSPIIYSQYLALDNESFDQQRNHIEQLFAGSLPHIPSLALWTAYLDYLRRVFPLIPDPQGTNRATIVQAFEAVLNAVGNDPESAALWRDYIDFMKSGAGVVGGSGWQDQQKADLVRKAYQRAIKVPSGAVMALWKEYDAFEMTLNKAQGRKVLQEMSPHYMTARTAEKQLQQVTDGLDRKIVPTLPPLEGCDGDDAFAAQVQRWRGWIEWEKSDPLVLKDEDMAAFRSRVTFAYKQATMFLRFWPRIWAEAAEWCESQLPPDEELTKQSEAFLDDGLKANPESLLLTLKKAERVEEGMQTGNVSEDVAIANGDVLEAVFEPCHKALYALHKQLGGRREKSVAEVKEYFAALPSEEEAEPAQRNEDDDDDRSDAGDSPAIAKPKTRQEQMQERIKAIQNAYKLDAKVMMKTISALWIAKIRAFRRIQGQGKPNHPRKGSRGIFGDARPRGQLTSDVYAAAALLEHHCYKDPAASKIFERGLRLFPLDEGFAVEYIRFLINSNDLVNARVVFETTVSKIMAAPEEKVGGSEEKKGMCRLLVGFMHGFESRYGELAQVRKLEGRMKDLLPAGEPEGQSMQDIWAERFAMGGFDAVGVQLVLSPTQIRPKALAPLQTMMMSGQQMGLPPPPLVDQGDPGAMRLGPNGPYMASPKRPFEDDGTEADTPRKFMRAESPLKSAAGRRAGQGGHAATNSTSGLGPGVPGTITTTIGSSGFMTKNFVPNTSPMAPQQEGMPPAGPVPLPPQVSLVLQVIPHAASWNSVVFDPMKMVALLRGVDVERARLGL</sequence>
<gene>
    <name evidence="7" type="ORF">LTR62_002532</name>
</gene>